<gene>
    <name evidence="2" type="ORF">HYH03_014717</name>
</gene>
<accession>A0A835XMM0</accession>
<feature type="transmembrane region" description="Helical" evidence="1">
    <location>
        <begin position="95"/>
        <end position="115"/>
    </location>
</feature>
<name>A0A835XMM0_9CHLO</name>
<organism evidence="2 3">
    <name type="scientific">Edaphochlamys debaryana</name>
    <dbReference type="NCBI Taxonomy" id="47281"/>
    <lineage>
        <taxon>Eukaryota</taxon>
        <taxon>Viridiplantae</taxon>
        <taxon>Chlorophyta</taxon>
        <taxon>core chlorophytes</taxon>
        <taxon>Chlorophyceae</taxon>
        <taxon>CS clade</taxon>
        <taxon>Chlamydomonadales</taxon>
        <taxon>Chlamydomonadales incertae sedis</taxon>
        <taxon>Edaphochlamys</taxon>
    </lineage>
</organism>
<keyword evidence="1" id="KW-0472">Membrane</keyword>
<reference evidence="2" key="1">
    <citation type="journal article" date="2020" name="bioRxiv">
        <title>Comparative genomics of Chlamydomonas.</title>
        <authorList>
            <person name="Craig R.J."/>
            <person name="Hasan A.R."/>
            <person name="Ness R.W."/>
            <person name="Keightley P.D."/>
        </authorList>
    </citation>
    <scope>NUCLEOTIDE SEQUENCE</scope>
    <source>
        <strain evidence="2">CCAP 11/70</strain>
    </source>
</reference>
<dbReference type="NCBIfam" id="TIGR03059">
    <property type="entry name" value="psaOeuk"/>
    <property type="match status" value="1"/>
</dbReference>
<keyword evidence="1" id="KW-1133">Transmembrane helix</keyword>
<keyword evidence="3" id="KW-1185">Reference proteome</keyword>
<dbReference type="EMBL" id="JAEHOE010000109">
    <property type="protein sequence ID" value="KAG2486661.1"/>
    <property type="molecule type" value="Genomic_DNA"/>
</dbReference>
<dbReference type="AlphaFoldDB" id="A0A835XMM0"/>
<evidence type="ECO:0000256" key="1">
    <source>
        <dbReference type="SAM" id="Phobius"/>
    </source>
</evidence>
<evidence type="ECO:0000313" key="2">
    <source>
        <dbReference type="EMBL" id="KAG2486661.1"/>
    </source>
</evidence>
<dbReference type="Pfam" id="PF22832">
    <property type="entry name" value="PsaO_TMD"/>
    <property type="match status" value="1"/>
</dbReference>
<sequence length="125" mass="13616">MMALRASSARAAVARPRPAARRAAVVVRAEAGQKFPTNWVRTDPLVFVLGFAGWTIPCNIGVSAFGGQSLFGAFTAEIGAQLAHFPTGPALTDKFWIYLFCYHIGLFITLAWAQIGVQARKQGYW</sequence>
<dbReference type="InterPro" id="IPR017498">
    <property type="entry name" value="PSI_PsaO"/>
</dbReference>
<dbReference type="OrthoDB" id="1903335at2759"/>
<dbReference type="Proteomes" id="UP000612055">
    <property type="component" value="Unassembled WGS sequence"/>
</dbReference>
<feature type="transmembrane region" description="Helical" evidence="1">
    <location>
        <begin position="44"/>
        <end position="65"/>
    </location>
</feature>
<keyword evidence="1" id="KW-0812">Transmembrane</keyword>
<comment type="caution">
    <text evidence="2">The sequence shown here is derived from an EMBL/GenBank/DDBJ whole genome shotgun (WGS) entry which is preliminary data.</text>
</comment>
<protein>
    <submittedName>
        <fullName evidence="2">Uncharacterized protein</fullName>
    </submittedName>
</protein>
<evidence type="ECO:0000313" key="3">
    <source>
        <dbReference type="Proteomes" id="UP000612055"/>
    </source>
</evidence>
<dbReference type="PANTHER" id="PTHR36311">
    <property type="entry name" value="PHOTOSYSTEM I SUBUNIT O"/>
    <property type="match status" value="1"/>
</dbReference>
<dbReference type="PANTHER" id="PTHR36311:SF1">
    <property type="entry name" value="PHOTOSYSTEM I SUBUNIT O"/>
    <property type="match status" value="1"/>
</dbReference>
<proteinExistence type="predicted"/>